<dbReference type="AlphaFoldDB" id="A0A0V0QS70"/>
<accession>A0A0V0QS70</accession>
<reference evidence="2 3" key="1">
    <citation type="journal article" date="2015" name="Sci. Rep.">
        <title>Genome of the facultative scuticociliatosis pathogen Pseudocohnilembus persalinus provides insight into its virulence through horizontal gene transfer.</title>
        <authorList>
            <person name="Xiong J."/>
            <person name="Wang G."/>
            <person name="Cheng J."/>
            <person name="Tian M."/>
            <person name="Pan X."/>
            <person name="Warren A."/>
            <person name="Jiang C."/>
            <person name="Yuan D."/>
            <person name="Miao W."/>
        </authorList>
    </citation>
    <scope>NUCLEOTIDE SEQUENCE [LARGE SCALE GENOMIC DNA]</scope>
    <source>
        <strain evidence="2">36N120E</strain>
    </source>
</reference>
<evidence type="ECO:0000259" key="1">
    <source>
        <dbReference type="SMART" id="SM00950"/>
    </source>
</evidence>
<gene>
    <name evidence="2" type="ORF">PPERSA_06633</name>
</gene>
<dbReference type="InterPro" id="IPR003165">
    <property type="entry name" value="Piwi"/>
</dbReference>
<name>A0A0V0QS70_PSEPJ</name>
<evidence type="ECO:0000313" key="2">
    <source>
        <dbReference type="EMBL" id="KRX04999.1"/>
    </source>
</evidence>
<feature type="domain" description="Piwi" evidence="1">
    <location>
        <begin position="156"/>
        <end position="370"/>
    </location>
</feature>
<protein>
    <submittedName>
        <fullName evidence="2">Ribonuclease H-like domain</fullName>
    </submittedName>
</protein>
<comment type="caution">
    <text evidence="2">The sequence shown here is derived from an EMBL/GenBank/DDBJ whole genome shotgun (WGS) entry which is preliminary data.</text>
</comment>
<dbReference type="Proteomes" id="UP000054937">
    <property type="component" value="Unassembled WGS sequence"/>
</dbReference>
<dbReference type="Gene3D" id="3.30.420.10">
    <property type="entry name" value="Ribonuclease H-like superfamily/Ribonuclease H"/>
    <property type="match status" value="1"/>
</dbReference>
<dbReference type="InParanoid" id="A0A0V0QS70"/>
<evidence type="ECO:0000313" key="3">
    <source>
        <dbReference type="Proteomes" id="UP000054937"/>
    </source>
</evidence>
<keyword evidence="3" id="KW-1185">Reference proteome</keyword>
<dbReference type="InterPro" id="IPR036397">
    <property type="entry name" value="RNaseH_sf"/>
</dbReference>
<dbReference type="GO" id="GO:0003676">
    <property type="term" value="F:nucleic acid binding"/>
    <property type="evidence" value="ECO:0007669"/>
    <property type="project" value="InterPro"/>
</dbReference>
<dbReference type="SUPFAM" id="SSF53098">
    <property type="entry name" value="Ribonuclease H-like"/>
    <property type="match status" value="1"/>
</dbReference>
<dbReference type="Pfam" id="PF02171">
    <property type="entry name" value="Piwi"/>
    <property type="match status" value="1"/>
</dbReference>
<proteinExistence type="predicted"/>
<dbReference type="SMART" id="SM00950">
    <property type="entry name" value="Piwi"/>
    <property type="match status" value="1"/>
</dbReference>
<sequence>MEETFESKQEQQIQRYLEKKEQQLNSTLLQEEKYPVPQRQRRCYMPKGQQIKLITNCFQIFYPRDQKFGYVLELECEQIQGADLTLYYGYDYEIIKDQQSNGNFYLQLNSEMVIVDAFQLDQPSLQFGENIEYDEYDAQGWNFKGSFYDVPNREVKWCVVHLNCFDYNTFVKHFYELTVSFQFPLLEPQRFDVGQLREGIYEEIVYPPNTMVIGIHIKAFIDENKDKKQLVTFVSTRNPTFTKFYSQFSFQTYNYKFSVENITDLLQEALEIYKQYNSNQYPENIFIFRTSFLFKDQQGHIFIPYPGTLIENVEFSKVYDFYLISQNSIEGKENPTPTYYKIIYDTTILQETMPCTCAIIVCHQISYIFKLISQ</sequence>
<dbReference type="EMBL" id="LDAU01000110">
    <property type="protein sequence ID" value="KRX04999.1"/>
    <property type="molecule type" value="Genomic_DNA"/>
</dbReference>
<organism evidence="2 3">
    <name type="scientific">Pseudocohnilembus persalinus</name>
    <name type="common">Ciliate</name>
    <dbReference type="NCBI Taxonomy" id="266149"/>
    <lineage>
        <taxon>Eukaryota</taxon>
        <taxon>Sar</taxon>
        <taxon>Alveolata</taxon>
        <taxon>Ciliophora</taxon>
        <taxon>Intramacronucleata</taxon>
        <taxon>Oligohymenophorea</taxon>
        <taxon>Scuticociliatia</taxon>
        <taxon>Philasterida</taxon>
        <taxon>Pseudocohnilembidae</taxon>
        <taxon>Pseudocohnilembus</taxon>
    </lineage>
</organism>
<dbReference type="InterPro" id="IPR012337">
    <property type="entry name" value="RNaseH-like_sf"/>
</dbReference>